<dbReference type="VEuPathDB" id="FungiDB:YALI0_B23430g"/>
<dbReference type="eggNOG" id="KOG0029">
    <property type="taxonomic scope" value="Eukaryota"/>
</dbReference>
<dbReference type="PANTHER" id="PTHR10742:SF410">
    <property type="entry name" value="LYSINE-SPECIFIC HISTONE DEMETHYLASE 2"/>
    <property type="match status" value="1"/>
</dbReference>
<dbReference type="SUPFAM" id="SSF51905">
    <property type="entry name" value="FAD/NAD(P)-binding domain"/>
    <property type="match status" value="1"/>
</dbReference>
<proteinExistence type="predicted"/>
<dbReference type="OMA" id="FVERTTW"/>
<dbReference type="SUPFAM" id="SSF54373">
    <property type="entry name" value="FAD-linked reductases, C-terminal domain"/>
    <property type="match status" value="1"/>
</dbReference>
<dbReference type="Gene3D" id="3.90.660.10">
    <property type="match status" value="1"/>
</dbReference>
<sequence>MSSAIIVGGGIAGLRAANVLKSHGLKVTILEGRDRVGGRILTETEPFMHEMGASWFHSTATNNLMPLLKTLNIEGYFDDSSVVALTEHGPAKGSGGNVKNEFVAWAHNYFKLNPTAEDMSAKKLYQKYAESVSHIDSEAKEQGYAVARFFEIPFGMPFSEISGKAVSGAGGSRPRDLYILNGYTKVIDWLKKEIADDIKLGVDVSAIEKTSSGYKVTTSKGDYTADAVIVAAPLNVLKRGDISLPSDVSKVSQALQHMSYGGMSKIYLTFDKPFWDTSVDQFHYIPSENAKEAVLNQPFVIVNLAASGKAQGLCFLTSKETSDLLEKTSTKDDIVNLIKPVLSVLGYKDEKPTFVERTTWTQDKYAGNGTFSSTKVGDDRGAWLEAVHAVSGNLQFAGEHCAFDNAGAADGAFDSGSVAAKKILEGLKVAYKNDNFAKL</sequence>
<dbReference type="GO" id="GO:0016491">
    <property type="term" value="F:oxidoreductase activity"/>
    <property type="evidence" value="ECO:0007669"/>
    <property type="project" value="InterPro"/>
</dbReference>
<dbReference type="Pfam" id="PF01593">
    <property type="entry name" value="Amino_oxidase"/>
    <property type="match status" value="1"/>
</dbReference>
<feature type="domain" description="Amine oxidase" evidence="1">
    <location>
        <begin position="11"/>
        <end position="424"/>
    </location>
</feature>
<dbReference type="EMBL" id="CP017554">
    <property type="protein sequence ID" value="AOW02119.1"/>
    <property type="molecule type" value="Genomic_DNA"/>
</dbReference>
<dbReference type="Proteomes" id="UP000182444">
    <property type="component" value="Chromosome 1B"/>
</dbReference>
<dbReference type="InterPro" id="IPR002937">
    <property type="entry name" value="Amino_oxidase"/>
</dbReference>
<dbReference type="GeneID" id="2906855"/>
<name>A0A1D8N930_YARLL</name>
<dbReference type="RefSeq" id="XP_501266.1">
    <property type="nucleotide sequence ID" value="XM_501266.1"/>
</dbReference>
<dbReference type="InterPro" id="IPR036188">
    <property type="entry name" value="FAD/NAD-bd_sf"/>
</dbReference>
<dbReference type="KEGG" id="yli:2906855"/>
<evidence type="ECO:0000259" key="1">
    <source>
        <dbReference type="Pfam" id="PF01593"/>
    </source>
</evidence>
<dbReference type="Gene3D" id="3.50.50.60">
    <property type="entry name" value="FAD/NAD(P)-binding domain"/>
    <property type="match status" value="1"/>
</dbReference>
<reference evidence="3 5" key="2">
    <citation type="submission" date="2018-07" db="EMBL/GenBank/DDBJ databases">
        <title>Draft Genome Assemblies for Five Robust Yarrowia lipolytica Strains Exhibiting High Lipid Production and Pentose Sugar Utilization and Sugar Alcohol Secretion from Undetoxified Lignocellulosic Biomass Hydrolysates.</title>
        <authorList>
            <consortium name="DOE Joint Genome Institute"/>
            <person name="Walker C."/>
            <person name="Ryu S."/>
            <person name="Na H."/>
            <person name="Zane M."/>
            <person name="LaButti K."/>
            <person name="Lipzen A."/>
            <person name="Haridas S."/>
            <person name="Barry K."/>
            <person name="Grigoriev I.V."/>
            <person name="Quarterman J."/>
            <person name="Slininger P."/>
            <person name="Dien B."/>
            <person name="Trinh C.T."/>
        </authorList>
    </citation>
    <scope>NUCLEOTIDE SEQUENCE [LARGE SCALE GENOMIC DNA]</scope>
    <source>
        <strain evidence="3 5">YB392</strain>
    </source>
</reference>
<organism evidence="2 4">
    <name type="scientific">Yarrowia lipolytica</name>
    <name type="common">Candida lipolytica</name>
    <dbReference type="NCBI Taxonomy" id="4952"/>
    <lineage>
        <taxon>Eukaryota</taxon>
        <taxon>Fungi</taxon>
        <taxon>Dikarya</taxon>
        <taxon>Ascomycota</taxon>
        <taxon>Saccharomycotina</taxon>
        <taxon>Dipodascomycetes</taxon>
        <taxon>Dipodascales</taxon>
        <taxon>Dipodascales incertae sedis</taxon>
        <taxon>Yarrowia</taxon>
    </lineage>
</organism>
<dbReference type="InterPro" id="IPR050281">
    <property type="entry name" value="Flavin_monoamine_oxidase"/>
</dbReference>
<evidence type="ECO:0000313" key="5">
    <source>
        <dbReference type="Proteomes" id="UP000256601"/>
    </source>
</evidence>
<gene>
    <name evidence="3" type="ORF">B0I71DRAFT_134425</name>
    <name evidence="2" type="ORF">YALI1_B30275g</name>
</gene>
<dbReference type="PANTHER" id="PTHR10742">
    <property type="entry name" value="FLAVIN MONOAMINE OXIDASE"/>
    <property type="match status" value="1"/>
</dbReference>
<dbReference type="Proteomes" id="UP000256601">
    <property type="component" value="Unassembled WGS sequence"/>
</dbReference>
<evidence type="ECO:0000313" key="4">
    <source>
        <dbReference type="Proteomes" id="UP000182444"/>
    </source>
</evidence>
<protein>
    <recommendedName>
        <fullName evidence="1">Amine oxidase domain-containing protein</fullName>
    </recommendedName>
</protein>
<accession>A0A1D8N930</accession>
<dbReference type="AlphaFoldDB" id="A0A1D8N930"/>
<evidence type="ECO:0000313" key="2">
    <source>
        <dbReference type="EMBL" id="AOW02119.1"/>
    </source>
</evidence>
<dbReference type="EMBL" id="KZ859038">
    <property type="protein sequence ID" value="RDW24327.1"/>
    <property type="molecule type" value="Genomic_DNA"/>
</dbReference>
<dbReference type="OrthoDB" id="5046242at2759"/>
<evidence type="ECO:0000313" key="3">
    <source>
        <dbReference type="EMBL" id="RDW24327.1"/>
    </source>
</evidence>
<dbReference type="VEuPathDB" id="FungiDB:YALI1_B30275g"/>
<reference evidence="2 4" key="1">
    <citation type="journal article" date="2016" name="PLoS ONE">
        <title>Sequence Assembly of Yarrowia lipolytica Strain W29/CLIB89 Shows Transposable Element Diversity.</title>
        <authorList>
            <person name="Magnan C."/>
            <person name="Yu J."/>
            <person name="Chang I."/>
            <person name="Jahn E."/>
            <person name="Kanomata Y."/>
            <person name="Wu J."/>
            <person name="Zeller M."/>
            <person name="Oakes M."/>
            <person name="Baldi P."/>
            <person name="Sandmeyer S."/>
        </authorList>
    </citation>
    <scope>NUCLEOTIDE SEQUENCE [LARGE SCALE GENOMIC DNA]</scope>
    <source>
        <strain evidence="2">CLIB89</strain>
        <strain evidence="4">CLIB89(W29)</strain>
    </source>
</reference>